<evidence type="ECO:0000256" key="2">
    <source>
        <dbReference type="ARBA" id="ARBA00022840"/>
    </source>
</evidence>
<dbReference type="InterPro" id="IPR003593">
    <property type="entry name" value="AAA+_ATPase"/>
</dbReference>
<feature type="domain" description="Clp ATPase C-terminal" evidence="5">
    <location>
        <begin position="498"/>
        <end position="591"/>
    </location>
</feature>
<dbReference type="InterPro" id="IPR041546">
    <property type="entry name" value="ClpA/ClpB_AAA_lid"/>
</dbReference>
<keyword evidence="7" id="KW-0645">Protease</keyword>
<dbReference type="PANTHER" id="PTHR11638">
    <property type="entry name" value="ATP-DEPENDENT CLP PROTEASE"/>
    <property type="match status" value="1"/>
</dbReference>
<evidence type="ECO:0000313" key="7">
    <source>
        <dbReference type="EMBL" id="BAW17074.1"/>
    </source>
</evidence>
<dbReference type="AlphaFoldDB" id="A0AAD1C7V3"/>
<dbReference type="SMART" id="SM01086">
    <property type="entry name" value="ClpB_D2-small"/>
    <property type="match status" value="1"/>
</dbReference>
<organism evidence="7 8">
    <name type="scientific">Streptococcus intermedius</name>
    <dbReference type="NCBI Taxonomy" id="1338"/>
    <lineage>
        <taxon>Bacteria</taxon>
        <taxon>Bacillati</taxon>
        <taxon>Bacillota</taxon>
        <taxon>Bacilli</taxon>
        <taxon>Lactobacillales</taxon>
        <taxon>Streptococcaceae</taxon>
        <taxon>Streptococcus</taxon>
        <taxon>Streptococcus anginosus group</taxon>
    </lineage>
</organism>
<feature type="domain" description="AAA+ ATPase" evidence="4">
    <location>
        <begin position="324"/>
        <end position="468"/>
    </location>
</feature>
<dbReference type="GO" id="GO:0008233">
    <property type="term" value="F:peptidase activity"/>
    <property type="evidence" value="ECO:0007669"/>
    <property type="project" value="UniProtKB-KW"/>
</dbReference>
<dbReference type="Gene3D" id="3.40.50.300">
    <property type="entry name" value="P-loop containing nucleotide triphosphate hydrolases"/>
    <property type="match status" value="2"/>
</dbReference>
<gene>
    <name evidence="6" type="ORF">SITYG_00830</name>
    <name evidence="7" type="ORF">SITYG_10950</name>
</gene>
<evidence type="ECO:0000256" key="1">
    <source>
        <dbReference type="ARBA" id="ARBA00022741"/>
    </source>
</evidence>
<protein>
    <submittedName>
        <fullName evidence="7">ATP-dependent Clp protease ATP-binding protein</fullName>
    </submittedName>
</protein>
<evidence type="ECO:0000259" key="5">
    <source>
        <dbReference type="SMART" id="SM01086"/>
    </source>
</evidence>
<keyword evidence="1" id="KW-0547">Nucleotide-binding</keyword>
<proteinExistence type="predicted"/>
<dbReference type="SMART" id="SM00382">
    <property type="entry name" value="AAA"/>
    <property type="match status" value="2"/>
</dbReference>
<dbReference type="SUPFAM" id="SSF52540">
    <property type="entry name" value="P-loop containing nucleoside triphosphate hydrolases"/>
    <property type="match status" value="2"/>
</dbReference>
<dbReference type="GO" id="GO:0016887">
    <property type="term" value="F:ATP hydrolysis activity"/>
    <property type="evidence" value="ECO:0007669"/>
    <property type="project" value="InterPro"/>
</dbReference>
<keyword evidence="3" id="KW-0143">Chaperone</keyword>
<dbReference type="CDD" id="cd00009">
    <property type="entry name" value="AAA"/>
    <property type="match status" value="1"/>
</dbReference>
<dbReference type="PROSITE" id="PS00870">
    <property type="entry name" value="CLPAB_1"/>
    <property type="match status" value="1"/>
</dbReference>
<dbReference type="Pfam" id="PF17871">
    <property type="entry name" value="AAA_lid_9"/>
    <property type="match status" value="1"/>
</dbReference>
<accession>A0AAD1C7V3</accession>
<feature type="domain" description="AAA+ ATPase" evidence="4">
    <location>
        <begin position="48"/>
        <end position="191"/>
    </location>
</feature>
<dbReference type="GO" id="GO:0006508">
    <property type="term" value="P:proteolysis"/>
    <property type="evidence" value="ECO:0007669"/>
    <property type="project" value="UniProtKB-KW"/>
</dbReference>
<evidence type="ECO:0000313" key="6">
    <source>
        <dbReference type="EMBL" id="BAW16069.1"/>
    </source>
</evidence>
<dbReference type="InterPro" id="IPR003959">
    <property type="entry name" value="ATPase_AAA_core"/>
</dbReference>
<sequence>MNQASKTPFLDQFTENLSQKISQKPKDYQVYGREEEIQAVIISLCRRTKNNPILIGEPGVGKTAILEGLALEILQDRVSETLKGLTVRSLELSSLMNESEGSFITKLKNIIDELKKTPGQNLLFIDEFHTVVGAGSQNGESLDAGNVLKPSLSRGEIQLIGATTLDEFHEYIEQDRALERRTQPILIKEPTIAQAIEIVGQAKEIYEDYHNVSISHEAVCQAVKLSTRYIPDRFLPDKAFDLLDEAATIVSSKGQELVTEREIAEVLKKQTGIPVTTVLKGNKERLDALEEKLHQRVKGQDEAIKAVVEVIKISQAGMQDENKPIGSLLFLGTTGVGKTELSKALAEGLFDDEEALIRFDMSEYSQKGDVTKLIGDRNRRSKGLLTEGVKRKPYSVILLDEIEKAHPDIYDLLLQVIDDGRLTDATGRLVSFKNTIVIMTTNIGQEKLLTKAAMKGSLRHLTEREQIQFEASMEIELKTEFRPEFLNRIEYKVIFNLLEREDLEEIVEKNMKEIEERTKKRGLFLSYDPAVLDYLVDLGTDSKNGARPLERLLKRKVQAPISDIILKLSNTETYQYMVHIQVEGEKDSENPRKDPRQLHFDIFKHSNDLFN</sequence>
<dbReference type="InterPro" id="IPR018368">
    <property type="entry name" value="ClpA/B_CS1"/>
</dbReference>
<dbReference type="EMBL" id="AP014880">
    <property type="protein sequence ID" value="BAW17074.1"/>
    <property type="molecule type" value="Genomic_DNA"/>
</dbReference>
<dbReference type="CDD" id="cd19499">
    <property type="entry name" value="RecA-like_ClpB_Hsp104-like"/>
    <property type="match status" value="1"/>
</dbReference>
<dbReference type="Pfam" id="PF00004">
    <property type="entry name" value="AAA"/>
    <property type="match status" value="1"/>
</dbReference>
<evidence type="ECO:0000259" key="4">
    <source>
        <dbReference type="SMART" id="SM00382"/>
    </source>
</evidence>
<dbReference type="InterPro" id="IPR050130">
    <property type="entry name" value="ClpA_ClpB"/>
</dbReference>
<dbReference type="EMBL" id="AP014880">
    <property type="protein sequence ID" value="BAW16069.1"/>
    <property type="molecule type" value="Genomic_DNA"/>
</dbReference>
<evidence type="ECO:0000256" key="3">
    <source>
        <dbReference type="ARBA" id="ARBA00023186"/>
    </source>
</evidence>
<dbReference type="PRINTS" id="PR00300">
    <property type="entry name" value="CLPPROTEASEA"/>
</dbReference>
<evidence type="ECO:0000313" key="8">
    <source>
        <dbReference type="Proteomes" id="UP000217792"/>
    </source>
</evidence>
<dbReference type="Proteomes" id="UP000217792">
    <property type="component" value="Chromosome"/>
</dbReference>
<dbReference type="GO" id="GO:0005737">
    <property type="term" value="C:cytoplasm"/>
    <property type="evidence" value="ECO:0007669"/>
    <property type="project" value="TreeGrafter"/>
</dbReference>
<keyword evidence="7" id="KW-0378">Hydrolase</keyword>
<dbReference type="Pfam" id="PF07724">
    <property type="entry name" value="AAA_2"/>
    <property type="match status" value="1"/>
</dbReference>
<dbReference type="GO" id="GO:0005524">
    <property type="term" value="F:ATP binding"/>
    <property type="evidence" value="ECO:0007669"/>
    <property type="project" value="UniProtKB-KW"/>
</dbReference>
<dbReference type="GO" id="GO:0034605">
    <property type="term" value="P:cellular response to heat"/>
    <property type="evidence" value="ECO:0007669"/>
    <property type="project" value="TreeGrafter"/>
</dbReference>
<dbReference type="Gene3D" id="1.10.8.60">
    <property type="match status" value="2"/>
</dbReference>
<dbReference type="PANTHER" id="PTHR11638:SF175">
    <property type="entry name" value="ATP-DEPENDENT CLP PROTEASE, ATP-BINDING SUBUNIT CLPC"/>
    <property type="match status" value="1"/>
</dbReference>
<dbReference type="InterPro" id="IPR027417">
    <property type="entry name" value="P-loop_NTPase"/>
</dbReference>
<keyword evidence="2 7" id="KW-0067">ATP-binding</keyword>
<dbReference type="InterPro" id="IPR019489">
    <property type="entry name" value="Clp_ATPase_C"/>
</dbReference>
<dbReference type="RefSeq" id="WP_096362378.1">
    <property type="nucleotide sequence ID" value="NZ_AP014880.1"/>
</dbReference>
<name>A0AAD1C7V3_STRIT</name>
<dbReference type="InterPro" id="IPR001270">
    <property type="entry name" value="ClpA/B"/>
</dbReference>
<reference evidence="7 8" key="1">
    <citation type="journal article" date="2017" name="Infect. Immun.">
        <title>Characterization of the Pathogenicity of Streptococcus intermedius TYG1620 Isolated from a Human Brain Abscess Based on the Complete Genome Sequence with Transcriptome Analysis and Transposon Mutagenesis in a Murine Subcutaneous Abscess Model.</title>
        <authorList>
            <person name="Hasegawa N."/>
            <person name="Sekizuka T."/>
            <person name="Sugi Y."/>
            <person name="Kawakami N."/>
            <person name="Ogasawara Y."/>
            <person name="Kato K."/>
            <person name="Yamashita A."/>
            <person name="Takeuchi F."/>
            <person name="Kuroda M."/>
        </authorList>
    </citation>
    <scope>NUCLEOTIDE SEQUENCE [LARGE SCALE GENOMIC DNA]</scope>
    <source>
        <strain evidence="7 8">TYG1620</strain>
    </source>
</reference>
<dbReference type="Pfam" id="PF10431">
    <property type="entry name" value="ClpB_D2-small"/>
    <property type="match status" value="1"/>
</dbReference>